<dbReference type="Ensembl" id="ENSNFUT00015028344.1">
    <property type="protein sequence ID" value="ENSNFUP00015027131.1"/>
    <property type="gene ID" value="ENSNFUG00015013157.1"/>
</dbReference>
<keyword evidence="2" id="KW-1185">Reference proteome</keyword>
<reference evidence="1" key="2">
    <citation type="submission" date="2025-08" db="UniProtKB">
        <authorList>
            <consortium name="Ensembl"/>
        </authorList>
    </citation>
    <scope>IDENTIFICATION</scope>
</reference>
<name>A0A8C6NUX6_NOTFU</name>
<sequence length="140" mass="15721">HRVKCGGQFLPHTSFGSKFFMIKLLQSTLSGVQPLQYPSQTNDRNTISVLHRKVNTDHFLAAQIPILLPQKTVVYTSWHGIAGCEVLYNLFHLILSSFVSLDNFSLDFLPLQLETLPNPSFSGGESVQSNLIKEHCVWGH</sequence>
<organism evidence="1 2">
    <name type="scientific">Nothobranchius furzeri</name>
    <name type="common">Turquoise killifish</name>
    <dbReference type="NCBI Taxonomy" id="105023"/>
    <lineage>
        <taxon>Eukaryota</taxon>
        <taxon>Metazoa</taxon>
        <taxon>Chordata</taxon>
        <taxon>Craniata</taxon>
        <taxon>Vertebrata</taxon>
        <taxon>Euteleostomi</taxon>
        <taxon>Actinopterygii</taxon>
        <taxon>Neopterygii</taxon>
        <taxon>Teleostei</taxon>
        <taxon>Neoteleostei</taxon>
        <taxon>Acanthomorphata</taxon>
        <taxon>Ovalentaria</taxon>
        <taxon>Atherinomorphae</taxon>
        <taxon>Cyprinodontiformes</taxon>
        <taxon>Nothobranchiidae</taxon>
        <taxon>Nothobranchius</taxon>
    </lineage>
</organism>
<evidence type="ECO:0000313" key="2">
    <source>
        <dbReference type="Proteomes" id="UP000694548"/>
    </source>
</evidence>
<reference evidence="1" key="3">
    <citation type="submission" date="2025-09" db="UniProtKB">
        <authorList>
            <consortium name="Ensembl"/>
        </authorList>
    </citation>
    <scope>IDENTIFICATION</scope>
</reference>
<dbReference type="Proteomes" id="UP000694548">
    <property type="component" value="Chromosome sgr03"/>
</dbReference>
<evidence type="ECO:0000313" key="1">
    <source>
        <dbReference type="Ensembl" id="ENSNFUP00015027131.1"/>
    </source>
</evidence>
<accession>A0A8C6NUX6</accession>
<reference evidence="1" key="1">
    <citation type="submission" date="2014-08" db="EMBL/GenBank/DDBJ databases">
        <authorList>
            <person name="Senf B."/>
            <person name="Petzold A."/>
            <person name="Downie B.R."/>
            <person name="Koch P."/>
            <person name="Platzer M."/>
        </authorList>
    </citation>
    <scope>NUCLEOTIDE SEQUENCE [LARGE SCALE GENOMIC DNA]</scope>
    <source>
        <strain evidence="1">GRZ</strain>
    </source>
</reference>
<dbReference type="AlphaFoldDB" id="A0A8C6NUX6"/>
<proteinExistence type="predicted"/>
<protein>
    <submittedName>
        <fullName evidence="1">Uncharacterized protein</fullName>
    </submittedName>
</protein>